<keyword evidence="7" id="KW-1133">Transmembrane helix</keyword>
<comment type="similarity">
    <text evidence="9">Belongs to the GSP H family.</text>
</comment>
<evidence type="ECO:0000256" key="5">
    <source>
        <dbReference type="ARBA" id="ARBA00022519"/>
    </source>
</evidence>
<dbReference type="InterPro" id="IPR022346">
    <property type="entry name" value="T2SS_GspH"/>
</dbReference>
<dbReference type="Gene3D" id="3.55.40.10">
    <property type="entry name" value="minor pseudopilin epsh domain"/>
    <property type="match status" value="1"/>
</dbReference>
<reference evidence="12 13" key="1">
    <citation type="submission" date="2019-02" db="EMBL/GenBank/DDBJ databases">
        <title>WGS of Pseudoxanthomonas species novum from clinical isolates.</title>
        <authorList>
            <person name="Bernier A.-M."/>
            <person name="Bernard K."/>
            <person name="Vachon A."/>
        </authorList>
    </citation>
    <scope>NUCLEOTIDE SEQUENCE [LARGE SCALE GENOMIC DNA]</scope>
    <source>
        <strain evidence="12 13">NML171202</strain>
    </source>
</reference>
<dbReference type="EMBL" id="SHMB01000006">
    <property type="protein sequence ID" value="TAA27317.1"/>
    <property type="molecule type" value="Genomic_DNA"/>
</dbReference>
<dbReference type="GO" id="GO:0005886">
    <property type="term" value="C:plasma membrane"/>
    <property type="evidence" value="ECO:0007669"/>
    <property type="project" value="UniProtKB-SubCell"/>
</dbReference>
<comment type="subcellular location">
    <subcellularLocation>
        <location evidence="1">Cell inner membrane</location>
        <topology evidence="1">Single-pass membrane protein</topology>
    </subcellularLocation>
</comment>
<gene>
    <name evidence="12" type="ORF">EA661_14340</name>
</gene>
<sequence>MNIRPSRKDRRHARGLTLVESLVVLAVASIGLAIGVPSYNALLRHQREAATTNLLSSFLASARSTAISYRIPTVVCPSLDKKECRDDSDWTQGWIMFFDADGNRRPDLSEDLLRVESAPRDPDLRILSTGGRPKVTFLANGSAAGTNLTIRLCRGDTSHAAVIVNQSGRTRVEQPRTSKGCES</sequence>
<accession>A0A4Q8LE65</accession>
<feature type="domain" description="General secretion pathway GspH" evidence="11">
    <location>
        <begin position="52"/>
        <end position="168"/>
    </location>
</feature>
<proteinExistence type="inferred from homology"/>
<keyword evidence="6" id="KW-0812">Transmembrane</keyword>
<evidence type="ECO:0000256" key="6">
    <source>
        <dbReference type="ARBA" id="ARBA00022692"/>
    </source>
</evidence>
<dbReference type="RefSeq" id="WP_130519919.1">
    <property type="nucleotide sequence ID" value="NZ_SHMA01000001.1"/>
</dbReference>
<keyword evidence="5" id="KW-0997">Cell inner membrane</keyword>
<dbReference type="GO" id="GO:0015627">
    <property type="term" value="C:type II protein secretion system complex"/>
    <property type="evidence" value="ECO:0007669"/>
    <property type="project" value="InterPro"/>
</dbReference>
<evidence type="ECO:0000256" key="2">
    <source>
        <dbReference type="ARBA" id="ARBA00021549"/>
    </source>
</evidence>
<evidence type="ECO:0000256" key="1">
    <source>
        <dbReference type="ARBA" id="ARBA00004377"/>
    </source>
</evidence>
<dbReference type="InterPro" id="IPR045584">
    <property type="entry name" value="Pilin-like"/>
</dbReference>
<dbReference type="NCBIfam" id="TIGR02532">
    <property type="entry name" value="IV_pilin_GFxxxE"/>
    <property type="match status" value="1"/>
</dbReference>
<evidence type="ECO:0000256" key="8">
    <source>
        <dbReference type="ARBA" id="ARBA00023136"/>
    </source>
</evidence>
<keyword evidence="4" id="KW-0488">Methylation</keyword>
<evidence type="ECO:0000259" key="11">
    <source>
        <dbReference type="Pfam" id="PF12019"/>
    </source>
</evidence>
<dbReference type="GO" id="GO:0015628">
    <property type="term" value="P:protein secretion by the type II secretion system"/>
    <property type="evidence" value="ECO:0007669"/>
    <property type="project" value="InterPro"/>
</dbReference>
<dbReference type="InterPro" id="IPR012902">
    <property type="entry name" value="N_methyl_site"/>
</dbReference>
<dbReference type="Pfam" id="PF07963">
    <property type="entry name" value="N_methyl"/>
    <property type="match status" value="1"/>
</dbReference>
<name>A0A4Q8LE65_9GAMM</name>
<dbReference type="SUPFAM" id="SSF54523">
    <property type="entry name" value="Pili subunits"/>
    <property type="match status" value="1"/>
</dbReference>
<evidence type="ECO:0000256" key="9">
    <source>
        <dbReference type="ARBA" id="ARBA00025772"/>
    </source>
</evidence>
<evidence type="ECO:0000256" key="4">
    <source>
        <dbReference type="ARBA" id="ARBA00022481"/>
    </source>
</evidence>
<keyword evidence="8" id="KW-0472">Membrane</keyword>
<comment type="caution">
    <text evidence="12">The sequence shown here is derived from an EMBL/GenBank/DDBJ whole genome shotgun (WGS) entry which is preliminary data.</text>
</comment>
<evidence type="ECO:0000256" key="3">
    <source>
        <dbReference type="ARBA" id="ARBA00022475"/>
    </source>
</evidence>
<dbReference type="AlphaFoldDB" id="A0A4Q8LE65"/>
<protein>
    <recommendedName>
        <fullName evidence="2">Type II secretion system protein H</fullName>
    </recommendedName>
    <alternativeName>
        <fullName evidence="10">General secretion pathway protein H</fullName>
    </alternativeName>
</protein>
<dbReference type="PROSITE" id="PS00409">
    <property type="entry name" value="PROKAR_NTER_METHYL"/>
    <property type="match status" value="1"/>
</dbReference>
<dbReference type="Proteomes" id="UP000291286">
    <property type="component" value="Unassembled WGS sequence"/>
</dbReference>
<dbReference type="Pfam" id="PF12019">
    <property type="entry name" value="GspH"/>
    <property type="match status" value="1"/>
</dbReference>
<evidence type="ECO:0000256" key="7">
    <source>
        <dbReference type="ARBA" id="ARBA00022989"/>
    </source>
</evidence>
<evidence type="ECO:0000313" key="13">
    <source>
        <dbReference type="Proteomes" id="UP000291286"/>
    </source>
</evidence>
<organism evidence="12 13">
    <name type="scientific">Pseudoxanthomonas winnipegensis</name>
    <dbReference type="NCBI Taxonomy" id="2480810"/>
    <lineage>
        <taxon>Bacteria</taxon>
        <taxon>Pseudomonadati</taxon>
        <taxon>Pseudomonadota</taxon>
        <taxon>Gammaproteobacteria</taxon>
        <taxon>Lysobacterales</taxon>
        <taxon>Lysobacteraceae</taxon>
        <taxon>Pseudoxanthomonas</taxon>
    </lineage>
</organism>
<evidence type="ECO:0000256" key="10">
    <source>
        <dbReference type="ARBA" id="ARBA00030775"/>
    </source>
</evidence>
<evidence type="ECO:0000313" key="12">
    <source>
        <dbReference type="EMBL" id="TAA27317.1"/>
    </source>
</evidence>
<keyword evidence="3" id="KW-1003">Cell membrane</keyword>